<accession>A0AAJ1WLZ7</accession>
<dbReference type="AlphaFoldDB" id="A0AAJ1WLZ7"/>
<keyword evidence="3" id="KW-1185">Reference proteome</keyword>
<dbReference type="Proteomes" id="UP001237207">
    <property type="component" value="Unassembled WGS sequence"/>
</dbReference>
<evidence type="ECO:0000313" key="2">
    <source>
        <dbReference type="EMBL" id="MDQ0216781.1"/>
    </source>
</evidence>
<reference evidence="2" key="1">
    <citation type="submission" date="2023-07" db="EMBL/GenBank/DDBJ databases">
        <title>Genomic Encyclopedia of Type Strains, Phase IV (KMG-IV): sequencing the most valuable type-strain genomes for metagenomic binning, comparative biology and taxonomic classification.</title>
        <authorList>
            <person name="Goeker M."/>
        </authorList>
    </citation>
    <scope>NUCLEOTIDE SEQUENCE</scope>
    <source>
        <strain evidence="2">DSM 23947</strain>
    </source>
</reference>
<protein>
    <submittedName>
        <fullName evidence="2">Uncharacterized protein</fullName>
    </submittedName>
</protein>
<evidence type="ECO:0000313" key="3">
    <source>
        <dbReference type="Proteomes" id="UP001237207"/>
    </source>
</evidence>
<proteinExistence type="predicted"/>
<dbReference type="EMBL" id="JAUSUC010000076">
    <property type="protein sequence ID" value="MDQ0216781.1"/>
    <property type="molecule type" value="Genomic_DNA"/>
</dbReference>
<dbReference type="RefSeq" id="WP_307258863.1">
    <property type="nucleotide sequence ID" value="NZ_JAUSUC010000076.1"/>
</dbReference>
<gene>
    <name evidence="2" type="ORF">J2S13_003267</name>
</gene>
<evidence type="ECO:0000256" key="1">
    <source>
        <dbReference type="SAM" id="MobiDB-lite"/>
    </source>
</evidence>
<name>A0AAJ1WLZ7_9BACI</name>
<comment type="caution">
    <text evidence="2">The sequence shown here is derived from an EMBL/GenBank/DDBJ whole genome shotgun (WGS) entry which is preliminary data.</text>
</comment>
<organism evidence="2 3">
    <name type="scientific">Oikeobacillus pervagus</name>
    <dbReference type="NCBI Taxonomy" id="1325931"/>
    <lineage>
        <taxon>Bacteria</taxon>
        <taxon>Bacillati</taxon>
        <taxon>Bacillota</taxon>
        <taxon>Bacilli</taxon>
        <taxon>Bacillales</taxon>
        <taxon>Bacillaceae</taxon>
        <taxon>Oikeobacillus</taxon>
    </lineage>
</organism>
<sequence>MGRGHSFQHKKKGHPGQFPQNSLTEKHSKEVIEDEELLVTQQAFKNRVETEE</sequence>
<feature type="region of interest" description="Disordered" evidence="1">
    <location>
        <begin position="1"/>
        <end position="34"/>
    </location>
</feature>
<feature type="compositionally biased region" description="Basic residues" evidence="1">
    <location>
        <begin position="1"/>
        <end position="14"/>
    </location>
</feature>